<reference evidence="2 3" key="1">
    <citation type="journal article" date="2018" name="Mol. Biol. Evol.">
        <title>Broad Genomic Sampling Reveals a Smut Pathogenic Ancestry of the Fungal Clade Ustilaginomycotina.</title>
        <authorList>
            <person name="Kijpornyongpan T."/>
            <person name="Mondo S.J."/>
            <person name="Barry K."/>
            <person name="Sandor L."/>
            <person name="Lee J."/>
            <person name="Lipzen A."/>
            <person name="Pangilinan J."/>
            <person name="LaButti K."/>
            <person name="Hainaut M."/>
            <person name="Henrissat B."/>
            <person name="Grigoriev I.V."/>
            <person name="Spatafora J.W."/>
            <person name="Aime M.C."/>
        </authorList>
    </citation>
    <scope>NUCLEOTIDE SEQUENCE [LARGE SCALE GENOMIC DNA]</scope>
    <source>
        <strain evidence="2 3">MCA 4718</strain>
    </source>
</reference>
<evidence type="ECO:0000313" key="2">
    <source>
        <dbReference type="EMBL" id="PWN17685.1"/>
    </source>
</evidence>
<feature type="region of interest" description="Disordered" evidence="1">
    <location>
        <begin position="1"/>
        <end position="20"/>
    </location>
</feature>
<dbReference type="Proteomes" id="UP000245942">
    <property type="component" value="Unassembled WGS sequence"/>
</dbReference>
<dbReference type="RefSeq" id="XP_025344845.1">
    <property type="nucleotide sequence ID" value="XM_025489210.1"/>
</dbReference>
<proteinExistence type="predicted"/>
<keyword evidence="3" id="KW-1185">Reference proteome</keyword>
<evidence type="ECO:0000313" key="3">
    <source>
        <dbReference type="Proteomes" id="UP000245942"/>
    </source>
</evidence>
<feature type="region of interest" description="Disordered" evidence="1">
    <location>
        <begin position="39"/>
        <end position="98"/>
    </location>
</feature>
<dbReference type="GeneID" id="37010944"/>
<dbReference type="AlphaFoldDB" id="A0A316U434"/>
<sequence>MMASSSFPEPRERSASASKPISLFKEVITSNWLKRGRALTSPPAAPAHFQSETGSSIRPLATLTDGQRQDDRSSAVAAPKRRHPWANEEPGLLAPTEDTETIHPYVSLTYFSQCVESEDLLAQDQEEANEQLQSLHCRLGAAFAALTSTNSSPTMFHRGCCRREYPSAHWLDEDSSLDKHLDDLITLKSSTYPPSELPCLKIPSPIWQSSIATPTHAQAHAQPQSKTSCTLCHCQCIACDWEE</sequence>
<name>A0A316U434_9BASI</name>
<protein>
    <submittedName>
        <fullName evidence="2">Uncharacterized protein</fullName>
    </submittedName>
</protein>
<gene>
    <name evidence="2" type="ORF">BCV69DRAFT_128983</name>
</gene>
<dbReference type="EMBL" id="KZ819342">
    <property type="protein sequence ID" value="PWN17685.1"/>
    <property type="molecule type" value="Genomic_DNA"/>
</dbReference>
<accession>A0A316U434</accession>
<organism evidence="2 3">
    <name type="scientific">Pseudomicrostroma glucosiphilum</name>
    <dbReference type="NCBI Taxonomy" id="1684307"/>
    <lineage>
        <taxon>Eukaryota</taxon>
        <taxon>Fungi</taxon>
        <taxon>Dikarya</taxon>
        <taxon>Basidiomycota</taxon>
        <taxon>Ustilaginomycotina</taxon>
        <taxon>Exobasidiomycetes</taxon>
        <taxon>Microstromatales</taxon>
        <taxon>Microstromatales incertae sedis</taxon>
        <taxon>Pseudomicrostroma</taxon>
    </lineage>
</organism>
<evidence type="ECO:0000256" key="1">
    <source>
        <dbReference type="SAM" id="MobiDB-lite"/>
    </source>
</evidence>